<dbReference type="AlphaFoldDB" id="A0A5C6X7E5"/>
<sequence>MMTSRHISRAFARPAIVTFFSISGALLLSGCVPPAEGVDPLSEPGEHWEIEDLERPPVEVRIERVVEATNRARARGQDCGEYGWMEAAGPVQADEALEMAATAHAHDLAAMDALSHTGSDGSDFVERAERAGFEGQPVGENIAATFRLGEALVQGWVASDDHCRVLMNPDARFIGVGLYDTEPGAPFSTYWVQVFGH</sequence>
<reference evidence="2 3" key="1">
    <citation type="submission" date="2019-08" db="EMBL/GenBank/DDBJ databases">
        <title>Bradymonadales sp. TMQ2.</title>
        <authorList>
            <person name="Liang Q."/>
        </authorList>
    </citation>
    <scope>NUCLEOTIDE SEQUENCE [LARGE SCALE GENOMIC DNA]</scope>
    <source>
        <strain evidence="2 3">TMQ2</strain>
    </source>
</reference>
<evidence type="ECO:0000259" key="1">
    <source>
        <dbReference type="Pfam" id="PF00188"/>
    </source>
</evidence>
<dbReference type="SUPFAM" id="SSF55797">
    <property type="entry name" value="PR-1-like"/>
    <property type="match status" value="1"/>
</dbReference>
<dbReference type="Pfam" id="PF00188">
    <property type="entry name" value="CAP"/>
    <property type="match status" value="1"/>
</dbReference>
<organism evidence="2 3">
    <name type="scientific">Lujinxingia vulgaris</name>
    <dbReference type="NCBI Taxonomy" id="2600176"/>
    <lineage>
        <taxon>Bacteria</taxon>
        <taxon>Deltaproteobacteria</taxon>
        <taxon>Bradymonadales</taxon>
        <taxon>Lujinxingiaceae</taxon>
        <taxon>Lujinxingia</taxon>
    </lineage>
</organism>
<dbReference type="InterPro" id="IPR035940">
    <property type="entry name" value="CAP_sf"/>
</dbReference>
<dbReference type="OrthoDB" id="7846629at2"/>
<gene>
    <name evidence="2" type="ORF">FRC96_18005</name>
</gene>
<dbReference type="PANTHER" id="PTHR31157">
    <property type="entry name" value="SCP DOMAIN-CONTAINING PROTEIN"/>
    <property type="match status" value="1"/>
</dbReference>
<feature type="domain" description="SCP" evidence="1">
    <location>
        <begin position="68"/>
        <end position="195"/>
    </location>
</feature>
<evidence type="ECO:0000313" key="3">
    <source>
        <dbReference type="Proteomes" id="UP000321046"/>
    </source>
</evidence>
<evidence type="ECO:0000313" key="2">
    <source>
        <dbReference type="EMBL" id="TXD32308.1"/>
    </source>
</evidence>
<dbReference type="EMBL" id="VOSL01000133">
    <property type="protein sequence ID" value="TXD32308.1"/>
    <property type="molecule type" value="Genomic_DNA"/>
</dbReference>
<dbReference type="Gene3D" id="3.40.33.10">
    <property type="entry name" value="CAP"/>
    <property type="match status" value="1"/>
</dbReference>
<dbReference type="Proteomes" id="UP000321046">
    <property type="component" value="Unassembled WGS sequence"/>
</dbReference>
<protein>
    <submittedName>
        <fullName evidence="2">CAP domain-containing protein</fullName>
    </submittedName>
</protein>
<dbReference type="PROSITE" id="PS51257">
    <property type="entry name" value="PROKAR_LIPOPROTEIN"/>
    <property type="match status" value="1"/>
</dbReference>
<dbReference type="InterPro" id="IPR014044">
    <property type="entry name" value="CAP_dom"/>
</dbReference>
<dbReference type="RefSeq" id="WP_146976532.1">
    <property type="nucleotide sequence ID" value="NZ_VOSL01000133.1"/>
</dbReference>
<name>A0A5C6X7E5_9DELT</name>
<dbReference type="PANTHER" id="PTHR31157:SF1">
    <property type="entry name" value="SCP DOMAIN-CONTAINING PROTEIN"/>
    <property type="match status" value="1"/>
</dbReference>
<dbReference type="CDD" id="cd05379">
    <property type="entry name" value="CAP_bacterial"/>
    <property type="match status" value="1"/>
</dbReference>
<comment type="caution">
    <text evidence="2">The sequence shown here is derived from an EMBL/GenBank/DDBJ whole genome shotgun (WGS) entry which is preliminary data.</text>
</comment>
<accession>A0A5C6X7E5</accession>
<proteinExistence type="predicted"/>